<keyword evidence="3" id="KW-1185">Reference proteome</keyword>
<evidence type="ECO:0000256" key="1">
    <source>
        <dbReference type="SAM" id="SignalP"/>
    </source>
</evidence>
<dbReference type="OrthoDB" id="9793561at2"/>
<dbReference type="Proteomes" id="UP000253782">
    <property type="component" value="Unassembled WGS sequence"/>
</dbReference>
<comment type="caution">
    <text evidence="2">The sequence shown here is derived from an EMBL/GenBank/DDBJ whole genome shotgun (WGS) entry which is preliminary data.</text>
</comment>
<organism evidence="2 3">
    <name type="scientific">Dyella tabacisoli</name>
    <dbReference type="NCBI Taxonomy" id="2282381"/>
    <lineage>
        <taxon>Bacteria</taxon>
        <taxon>Pseudomonadati</taxon>
        <taxon>Pseudomonadota</taxon>
        <taxon>Gammaproteobacteria</taxon>
        <taxon>Lysobacterales</taxon>
        <taxon>Rhodanobacteraceae</taxon>
        <taxon>Dyella</taxon>
    </lineage>
</organism>
<feature type="chain" id="PRO_5016860960" description="Cellulose biosynthesis protein BcsS" evidence="1">
    <location>
        <begin position="20"/>
        <end position="234"/>
    </location>
</feature>
<accession>A0A369UMZ5</accession>
<dbReference type="NCBIfam" id="TIGR02001">
    <property type="entry name" value="gcw_chp"/>
    <property type="match status" value="1"/>
</dbReference>
<reference evidence="2 3" key="1">
    <citation type="submission" date="2018-07" db="EMBL/GenBank/DDBJ databases">
        <title>Dyella tabacisoli L4-6T, whole genome shotgun sequence.</title>
        <authorList>
            <person name="Zhou X.-K."/>
            <person name="Li W.-J."/>
            <person name="Duan Y.-Q."/>
        </authorList>
    </citation>
    <scope>NUCLEOTIDE SEQUENCE [LARGE SCALE GENOMIC DNA]</scope>
    <source>
        <strain evidence="2 3">L4-6</strain>
    </source>
</reference>
<dbReference type="InterPro" id="IPR010239">
    <property type="entry name" value="CHP02001"/>
</dbReference>
<protein>
    <recommendedName>
        <fullName evidence="4">Cellulose biosynthesis protein BcsS</fullName>
    </recommendedName>
</protein>
<sequence>MLRAAVALLILLSIAEAHAQVSGSVTLVSDDRFRGVSLSDGRPAVQVAIAYDHADGWYAGAFASSVRLEQGGRSGAQGLVYMGFARRISPGLSWELGSQYTRFSGHEHYAYPEIYIGLASEHLSGRLYYTHDYFGSGTPMVYAELGSTRTLSDHLYLFGHVGMLRRNGHGPAHDDTSHYRFDIRAGIGTSLSGCDLQVSWITARGAAGNPYAFGYPLGTRSSRNTWMVSLSRSW</sequence>
<name>A0A369UMZ5_9GAMM</name>
<feature type="signal peptide" evidence="1">
    <location>
        <begin position="1"/>
        <end position="19"/>
    </location>
</feature>
<proteinExistence type="predicted"/>
<dbReference type="Pfam" id="PF09694">
    <property type="entry name" value="Gcw_chp"/>
    <property type="match status" value="1"/>
</dbReference>
<gene>
    <name evidence="2" type="ORF">DVJ77_12105</name>
</gene>
<evidence type="ECO:0000313" key="3">
    <source>
        <dbReference type="Proteomes" id="UP000253782"/>
    </source>
</evidence>
<dbReference type="AlphaFoldDB" id="A0A369UMZ5"/>
<dbReference type="RefSeq" id="WP_114845788.1">
    <property type="nucleotide sequence ID" value="NZ_JBHSPE010000020.1"/>
</dbReference>
<evidence type="ECO:0008006" key="4">
    <source>
        <dbReference type="Google" id="ProtNLM"/>
    </source>
</evidence>
<dbReference type="EMBL" id="QQAH01000010">
    <property type="protein sequence ID" value="RDD81445.1"/>
    <property type="molecule type" value="Genomic_DNA"/>
</dbReference>
<evidence type="ECO:0000313" key="2">
    <source>
        <dbReference type="EMBL" id="RDD81445.1"/>
    </source>
</evidence>
<keyword evidence="1" id="KW-0732">Signal</keyword>